<dbReference type="SUPFAM" id="SSF69618">
    <property type="entry name" value="HemD-like"/>
    <property type="match status" value="1"/>
</dbReference>
<evidence type="ECO:0000256" key="8">
    <source>
        <dbReference type="ARBA" id="ARBA00048617"/>
    </source>
</evidence>
<dbReference type="GO" id="GO:0004852">
    <property type="term" value="F:uroporphyrinogen-III synthase activity"/>
    <property type="evidence" value="ECO:0007669"/>
    <property type="project" value="UniProtKB-UniRule"/>
</dbReference>
<evidence type="ECO:0000259" key="10">
    <source>
        <dbReference type="Pfam" id="PF02602"/>
    </source>
</evidence>
<comment type="function">
    <text evidence="6 9">Catalyzes cyclization of the linear tetrapyrrole, hydroxymethylbilane, to the macrocyclic uroporphyrinogen III.</text>
</comment>
<protein>
    <recommendedName>
        <fullName evidence="7 9">Uroporphyrinogen-III synthase</fullName>
        <ecNumber evidence="3 9">4.2.1.75</ecNumber>
    </recommendedName>
</protein>
<reference evidence="11 12" key="1">
    <citation type="submission" date="2019-03" db="EMBL/GenBank/DDBJ databases">
        <title>Genomic Encyclopedia of Type Strains, Phase IV (KMG-IV): sequencing the most valuable type-strain genomes for metagenomic binning, comparative biology and taxonomic classification.</title>
        <authorList>
            <person name="Goeker M."/>
        </authorList>
    </citation>
    <scope>NUCLEOTIDE SEQUENCE [LARGE SCALE GENOMIC DNA]</scope>
    <source>
        <strain evidence="11 12">DSM 1837</strain>
    </source>
</reference>
<dbReference type="InterPro" id="IPR003754">
    <property type="entry name" value="4pyrrol_synth_uPrphyn_synth"/>
</dbReference>
<comment type="pathway">
    <text evidence="1 9">Porphyrin-containing compound metabolism; protoporphyrin-IX biosynthesis; coproporphyrinogen-III from 5-aminolevulinate: step 3/4.</text>
</comment>
<comment type="similarity">
    <text evidence="2 9">Belongs to the uroporphyrinogen-III synthase family.</text>
</comment>
<name>A0A4R2ND67_9BURK</name>
<dbReference type="InterPro" id="IPR036108">
    <property type="entry name" value="4pyrrol_syn_uPrphyn_synt_sf"/>
</dbReference>
<dbReference type="UniPathway" id="UPA00251">
    <property type="reaction ID" value="UER00320"/>
</dbReference>
<evidence type="ECO:0000256" key="5">
    <source>
        <dbReference type="ARBA" id="ARBA00023244"/>
    </source>
</evidence>
<evidence type="ECO:0000256" key="6">
    <source>
        <dbReference type="ARBA" id="ARBA00037589"/>
    </source>
</evidence>
<evidence type="ECO:0000313" key="11">
    <source>
        <dbReference type="EMBL" id="TCP19018.1"/>
    </source>
</evidence>
<dbReference type="Gene3D" id="3.40.50.10090">
    <property type="match status" value="2"/>
</dbReference>
<evidence type="ECO:0000256" key="2">
    <source>
        <dbReference type="ARBA" id="ARBA00008133"/>
    </source>
</evidence>
<dbReference type="AlphaFoldDB" id="A0A4R2ND67"/>
<gene>
    <name evidence="11" type="ORF">EV674_10714</name>
</gene>
<keyword evidence="5 9" id="KW-0627">Porphyrin biosynthesis</keyword>
<evidence type="ECO:0000256" key="9">
    <source>
        <dbReference type="RuleBase" id="RU366031"/>
    </source>
</evidence>
<keyword evidence="12" id="KW-1185">Reference proteome</keyword>
<dbReference type="CDD" id="cd06578">
    <property type="entry name" value="HemD"/>
    <property type="match status" value="1"/>
</dbReference>
<keyword evidence="4 9" id="KW-0456">Lyase</keyword>
<dbReference type="PANTHER" id="PTHR38042">
    <property type="entry name" value="UROPORPHYRINOGEN-III SYNTHASE, CHLOROPLASTIC"/>
    <property type="match status" value="1"/>
</dbReference>
<dbReference type="OrthoDB" id="9787650at2"/>
<evidence type="ECO:0000256" key="4">
    <source>
        <dbReference type="ARBA" id="ARBA00023239"/>
    </source>
</evidence>
<dbReference type="RefSeq" id="WP_119014756.1">
    <property type="nucleotide sequence ID" value="NZ_QXNC01000049.1"/>
</dbReference>
<dbReference type="GO" id="GO:0006782">
    <property type="term" value="P:protoporphyrinogen IX biosynthetic process"/>
    <property type="evidence" value="ECO:0007669"/>
    <property type="project" value="UniProtKB-UniRule"/>
</dbReference>
<dbReference type="GO" id="GO:0006780">
    <property type="term" value="P:uroporphyrinogen III biosynthetic process"/>
    <property type="evidence" value="ECO:0007669"/>
    <property type="project" value="UniProtKB-UniRule"/>
</dbReference>
<dbReference type="EMBL" id="SLXH01000007">
    <property type="protein sequence ID" value="TCP19018.1"/>
    <property type="molecule type" value="Genomic_DNA"/>
</dbReference>
<accession>A0A4R2ND67</accession>
<comment type="caution">
    <text evidence="11">The sequence shown here is derived from an EMBL/GenBank/DDBJ whole genome shotgun (WGS) entry which is preliminary data.</text>
</comment>
<dbReference type="PANTHER" id="PTHR38042:SF1">
    <property type="entry name" value="UROPORPHYRINOGEN-III SYNTHASE, CHLOROPLASTIC"/>
    <property type="match status" value="1"/>
</dbReference>
<dbReference type="Proteomes" id="UP000295182">
    <property type="component" value="Unassembled WGS sequence"/>
</dbReference>
<dbReference type="EC" id="4.2.1.75" evidence="3 9"/>
<evidence type="ECO:0000256" key="7">
    <source>
        <dbReference type="ARBA" id="ARBA00040167"/>
    </source>
</evidence>
<dbReference type="Pfam" id="PF02602">
    <property type="entry name" value="HEM4"/>
    <property type="match status" value="1"/>
</dbReference>
<feature type="domain" description="Tetrapyrrole biosynthesis uroporphyrinogen III synthase" evidence="10">
    <location>
        <begin position="18"/>
        <end position="260"/>
    </location>
</feature>
<dbReference type="InterPro" id="IPR039793">
    <property type="entry name" value="UROS/Hem4"/>
</dbReference>
<evidence type="ECO:0000256" key="3">
    <source>
        <dbReference type="ARBA" id="ARBA00013109"/>
    </source>
</evidence>
<organism evidence="11 12">
    <name type="scientific">Simplicispira metamorpha</name>
    <dbReference type="NCBI Taxonomy" id="80881"/>
    <lineage>
        <taxon>Bacteria</taxon>
        <taxon>Pseudomonadati</taxon>
        <taxon>Pseudomonadota</taxon>
        <taxon>Betaproteobacteria</taxon>
        <taxon>Burkholderiales</taxon>
        <taxon>Comamonadaceae</taxon>
        <taxon>Simplicispira</taxon>
    </lineage>
</organism>
<evidence type="ECO:0000256" key="1">
    <source>
        <dbReference type="ARBA" id="ARBA00004772"/>
    </source>
</evidence>
<sequence>MPVPRTLVTRPESEAAPWVAALQARGLRAQALPLIAIAAPTDAAAQQALHTARQHIARYDAVMVVSGNAAQHFFDQKTALALSGCAQAAIKTRVWAPGPGTARTLQALGLDAACIDQPAADAVQFDSEALWAQVQGQITPGARVLIVRGAQAGDAPAGSGRDWLAQQLRTAGAAVDWVAAYTRAAPQWTPAQHALAQQAASDGTLWLLSSSQAIAHLRAALPAQSWQAARALATHPRIAQAARSAGFGSVQECRPTLEDVAASIESAP</sequence>
<evidence type="ECO:0000313" key="12">
    <source>
        <dbReference type="Proteomes" id="UP000295182"/>
    </source>
</evidence>
<proteinExistence type="inferred from homology"/>
<comment type="catalytic activity">
    <reaction evidence="8 9">
        <text>hydroxymethylbilane = uroporphyrinogen III + H2O</text>
        <dbReference type="Rhea" id="RHEA:18965"/>
        <dbReference type="ChEBI" id="CHEBI:15377"/>
        <dbReference type="ChEBI" id="CHEBI:57308"/>
        <dbReference type="ChEBI" id="CHEBI:57845"/>
        <dbReference type="EC" id="4.2.1.75"/>
    </reaction>
</comment>